<proteinExistence type="inferred from homology"/>
<comment type="caution">
    <text evidence="3">The sequence shown here is derived from an EMBL/GenBank/DDBJ whole genome shotgun (WGS) entry which is preliminary data.</text>
</comment>
<comment type="similarity">
    <text evidence="2">Belongs to the class-III pyridoxal-phosphate-dependent aminotransferase family.</text>
</comment>
<dbReference type="RefSeq" id="WP_217304485.1">
    <property type="nucleotide sequence ID" value="NZ_JAHQYH010000034.1"/>
</dbReference>
<dbReference type="InterPro" id="IPR005814">
    <property type="entry name" value="Aminotrans_3"/>
</dbReference>
<dbReference type="InterPro" id="IPR049704">
    <property type="entry name" value="Aminotrans_3_PPA_site"/>
</dbReference>
<dbReference type="InterPro" id="IPR050103">
    <property type="entry name" value="Class-III_PLP-dep_AT"/>
</dbReference>
<dbReference type="EMBL" id="JAHQYH010000034">
    <property type="protein sequence ID" value="MBV0915630.1"/>
    <property type="molecule type" value="Genomic_DNA"/>
</dbReference>
<dbReference type="PANTHER" id="PTHR11986:SF58">
    <property type="entry name" value="LEUCINE_METHIONINE RACEMASE"/>
    <property type="match status" value="1"/>
</dbReference>
<reference evidence="3 4" key="1">
    <citation type="submission" date="2021-06" db="EMBL/GenBank/DDBJ databases">
        <title>Draft genome sequence of a glucan synthesizing Apilactobacillus waqareii isolate HBW1.</title>
        <authorList>
            <person name="Anwar M.A."/>
        </authorList>
    </citation>
    <scope>NUCLEOTIDE SEQUENCE [LARGE SCALE GENOMIC DNA]</scope>
    <source>
        <strain evidence="3 4">HBW1</strain>
    </source>
</reference>
<evidence type="ECO:0000256" key="1">
    <source>
        <dbReference type="ARBA" id="ARBA00001933"/>
    </source>
</evidence>
<evidence type="ECO:0000313" key="3">
    <source>
        <dbReference type="EMBL" id="MBV0915630.1"/>
    </source>
</evidence>
<feature type="non-terminal residue" evidence="3">
    <location>
        <position position="1"/>
    </location>
</feature>
<keyword evidence="3" id="KW-0032">Aminotransferase</keyword>
<dbReference type="PANTHER" id="PTHR11986">
    <property type="entry name" value="AMINOTRANSFERASE CLASS III"/>
    <property type="match status" value="1"/>
</dbReference>
<accession>A0ABS6M607</accession>
<gene>
    <name evidence="3" type="ORF">KTJ72_07075</name>
</gene>
<dbReference type="GO" id="GO:0008483">
    <property type="term" value="F:transaminase activity"/>
    <property type="evidence" value="ECO:0007669"/>
    <property type="project" value="UniProtKB-KW"/>
</dbReference>
<dbReference type="Proteomes" id="UP000751196">
    <property type="component" value="Unassembled WGS sequence"/>
</dbReference>
<dbReference type="Pfam" id="PF00202">
    <property type="entry name" value="Aminotran_3"/>
    <property type="match status" value="1"/>
</dbReference>
<dbReference type="PROSITE" id="PS00600">
    <property type="entry name" value="AA_TRANSFER_CLASS_3"/>
    <property type="match status" value="1"/>
</dbReference>
<keyword evidence="3" id="KW-0808">Transferase</keyword>
<evidence type="ECO:0000313" key="4">
    <source>
        <dbReference type="Proteomes" id="UP000751196"/>
    </source>
</evidence>
<name>A0ABS6M607_9LACO</name>
<evidence type="ECO:0000256" key="2">
    <source>
        <dbReference type="ARBA" id="ARBA00008954"/>
    </source>
</evidence>
<organism evidence="3 4">
    <name type="scientific">Apilactobacillus waqarii</name>
    <dbReference type="NCBI Taxonomy" id="2851006"/>
    <lineage>
        <taxon>Bacteria</taxon>
        <taxon>Bacillati</taxon>
        <taxon>Bacillota</taxon>
        <taxon>Bacilli</taxon>
        <taxon>Lactobacillales</taxon>
        <taxon>Lactobacillaceae</taxon>
        <taxon>Apilactobacillus</taxon>
    </lineage>
</organism>
<feature type="non-terminal residue" evidence="3">
    <location>
        <position position="84"/>
    </location>
</feature>
<sequence length="84" mass="8914">FAIDEVNQGMGRTGKWWSIQQFDGIYPDLMTVGKSLASGLPLSAVIGKKEIIESLQAPANVYTTAGNPVTTAAAMATIDVIEDE</sequence>
<keyword evidence="4" id="KW-1185">Reference proteome</keyword>
<protein>
    <submittedName>
        <fullName evidence="3">Aminotransferase class III-fold pyridoxal phosphate-dependent enzyme</fullName>
    </submittedName>
</protein>
<comment type="cofactor">
    <cofactor evidence="1">
        <name>pyridoxal 5'-phosphate</name>
        <dbReference type="ChEBI" id="CHEBI:597326"/>
    </cofactor>
</comment>